<keyword evidence="2" id="KW-1185">Reference proteome</keyword>
<proteinExistence type="predicted"/>
<gene>
    <name evidence="1" type="ORF">EOD39_12768</name>
</gene>
<sequence>MQSQPESQERENCHGFPAGCLPTPSFGGLCLTSCEGSTRPVREPFTISPFSPKLLDYSYHPERRLCRAEPFYMFSDPQERDLRPNSVLIGQLVILVDFFADFLQGC</sequence>
<name>A0A662YQ33_ACIRT</name>
<protein>
    <submittedName>
        <fullName evidence="1">Uncharacterized protein</fullName>
    </submittedName>
</protein>
<dbReference type="Proteomes" id="UP000289886">
    <property type="component" value="Unassembled WGS sequence"/>
</dbReference>
<organism evidence="1 2">
    <name type="scientific">Acipenser ruthenus</name>
    <name type="common">Sterlet sturgeon</name>
    <dbReference type="NCBI Taxonomy" id="7906"/>
    <lineage>
        <taxon>Eukaryota</taxon>
        <taxon>Metazoa</taxon>
        <taxon>Chordata</taxon>
        <taxon>Craniata</taxon>
        <taxon>Vertebrata</taxon>
        <taxon>Euteleostomi</taxon>
        <taxon>Actinopterygii</taxon>
        <taxon>Chondrostei</taxon>
        <taxon>Acipenseriformes</taxon>
        <taxon>Acipenseridae</taxon>
        <taxon>Acipenser</taxon>
    </lineage>
</organism>
<dbReference type="AlphaFoldDB" id="A0A662YQ33"/>
<dbReference type="EMBL" id="SCEB01000592">
    <property type="protein sequence ID" value="RXM98697.1"/>
    <property type="molecule type" value="Genomic_DNA"/>
</dbReference>
<reference evidence="1 2" key="1">
    <citation type="submission" date="2019-01" db="EMBL/GenBank/DDBJ databases">
        <title>Draft Genome and Complete Hox-Cluster Characterization of the Sterlet Sturgeon (Acipenser ruthenus).</title>
        <authorList>
            <person name="Wei Q."/>
        </authorList>
    </citation>
    <scope>NUCLEOTIDE SEQUENCE [LARGE SCALE GENOMIC DNA]</scope>
    <source>
        <strain evidence="1">WHYD16114868_AA</strain>
        <tissue evidence="1">Blood</tissue>
    </source>
</reference>
<accession>A0A662YQ33</accession>
<evidence type="ECO:0000313" key="2">
    <source>
        <dbReference type="Proteomes" id="UP000289886"/>
    </source>
</evidence>
<comment type="caution">
    <text evidence="1">The sequence shown here is derived from an EMBL/GenBank/DDBJ whole genome shotgun (WGS) entry which is preliminary data.</text>
</comment>
<evidence type="ECO:0000313" key="1">
    <source>
        <dbReference type="EMBL" id="RXM98697.1"/>
    </source>
</evidence>